<keyword evidence="2" id="KW-0812">Transmembrane</keyword>
<protein>
    <submittedName>
        <fullName evidence="4">DUF4190 domain-containing protein</fullName>
    </submittedName>
</protein>
<dbReference type="RefSeq" id="WP_380316931.1">
    <property type="nucleotide sequence ID" value="NZ_JBHYPW010000003.1"/>
</dbReference>
<proteinExistence type="predicted"/>
<reference evidence="4 5" key="1">
    <citation type="submission" date="2024-09" db="EMBL/GenBank/DDBJ databases">
        <title>The Natural Products Discovery Center: Release of the First 8490 Sequenced Strains for Exploring Actinobacteria Biosynthetic Diversity.</title>
        <authorList>
            <person name="Kalkreuter E."/>
            <person name="Kautsar S.A."/>
            <person name="Yang D."/>
            <person name="Bader C.D."/>
            <person name="Teijaro C.N."/>
            <person name="Fluegel L."/>
            <person name="Davis C.M."/>
            <person name="Simpson J.R."/>
            <person name="Lauterbach L."/>
            <person name="Steele A.D."/>
            <person name="Gui C."/>
            <person name="Meng S."/>
            <person name="Li G."/>
            <person name="Viehrig K."/>
            <person name="Ye F."/>
            <person name="Su P."/>
            <person name="Kiefer A.F."/>
            <person name="Nichols A."/>
            <person name="Cepeda A.J."/>
            <person name="Yan W."/>
            <person name="Fan B."/>
            <person name="Jiang Y."/>
            <person name="Adhikari A."/>
            <person name="Zheng C.-J."/>
            <person name="Schuster L."/>
            <person name="Cowan T.M."/>
            <person name="Smanski M.J."/>
            <person name="Chevrette M.G."/>
            <person name="De Carvalho L.P.S."/>
            <person name="Shen B."/>
        </authorList>
    </citation>
    <scope>NUCLEOTIDE SEQUENCE [LARGE SCALE GENOMIC DNA]</scope>
    <source>
        <strain evidence="4 5">NPDC058753</strain>
    </source>
</reference>
<dbReference type="Pfam" id="PF13828">
    <property type="entry name" value="DUF4190"/>
    <property type="match status" value="1"/>
</dbReference>
<feature type="domain" description="DUF4190" evidence="3">
    <location>
        <begin position="216"/>
        <end position="272"/>
    </location>
</feature>
<gene>
    <name evidence="4" type="ORF">ACFW6T_01805</name>
</gene>
<feature type="transmembrane region" description="Helical" evidence="2">
    <location>
        <begin position="254"/>
        <end position="278"/>
    </location>
</feature>
<evidence type="ECO:0000256" key="1">
    <source>
        <dbReference type="SAM" id="MobiDB-lite"/>
    </source>
</evidence>
<comment type="caution">
    <text evidence="4">The sequence shown here is derived from an EMBL/GenBank/DDBJ whole genome shotgun (WGS) entry which is preliminary data.</text>
</comment>
<feature type="transmembrane region" description="Helical" evidence="2">
    <location>
        <begin position="216"/>
        <end position="242"/>
    </location>
</feature>
<evidence type="ECO:0000256" key="2">
    <source>
        <dbReference type="SAM" id="Phobius"/>
    </source>
</evidence>
<evidence type="ECO:0000313" key="4">
    <source>
        <dbReference type="EMBL" id="MFE1350708.1"/>
    </source>
</evidence>
<feature type="region of interest" description="Disordered" evidence="1">
    <location>
        <begin position="1"/>
        <end position="165"/>
    </location>
</feature>
<accession>A0ABW6GDB7</accession>
<organism evidence="4 5">
    <name type="scientific">Kitasatospora phosalacinea</name>
    <dbReference type="NCBI Taxonomy" id="2065"/>
    <lineage>
        <taxon>Bacteria</taxon>
        <taxon>Bacillati</taxon>
        <taxon>Actinomycetota</taxon>
        <taxon>Actinomycetes</taxon>
        <taxon>Kitasatosporales</taxon>
        <taxon>Streptomycetaceae</taxon>
        <taxon>Kitasatospora</taxon>
    </lineage>
</organism>
<evidence type="ECO:0000313" key="5">
    <source>
        <dbReference type="Proteomes" id="UP001599542"/>
    </source>
</evidence>
<feature type="compositionally biased region" description="Low complexity" evidence="1">
    <location>
        <begin position="87"/>
        <end position="121"/>
    </location>
</feature>
<feature type="compositionally biased region" description="Pro residues" evidence="1">
    <location>
        <begin position="122"/>
        <end position="138"/>
    </location>
</feature>
<keyword evidence="2" id="KW-0472">Membrane</keyword>
<feature type="compositionally biased region" description="Low complexity" evidence="1">
    <location>
        <begin position="139"/>
        <end position="165"/>
    </location>
</feature>
<name>A0ABW6GDB7_9ACTN</name>
<sequence>MSFDQERTGKDEPDAARDDTPTAPPALSLEKTAPDAEPDGEPEPAPEPVPAVSFTKRDIPGDGDSDGDGAGDATEAAQAPASPWARPTGATPSAAVPAPAAAADPAPAANPWARPTGSAPSEAPPAPIPAPAPTPAAPVNPWAAPAPGQAPAAPAADAGPGVPVAPANPWAPAGVHQPWGSGAYPPGAVQVPGQVPGYSGYPGYPQPPRSLYNNGLAIAALVVSFLCYLGIVSIGLGIAALVQIKRTGERGKAMAVSAIAIGTVWLLLLVLAIVAGAFSDGYEDDSDSSSGGYPTAVATHHAGGDELSELSPLQLNIGDCANLTGKIAVKKPDCSALHDAEVFWSGASASQGGYPGEKVLKDEADDLCSHHLDEYVMDTWSIPETTDFPFAYPDRDTWDVVGGRRIVCFLKSEDPSTSSMRKDRSNLTSDQVQFLAATDQFDRLWIDEPDEDLEVSDDPEAFRTWAGKLAVGADKQVAMLEAAHWTDVDKSTVTQLVKETKVAAQHFRAAAAAKDSDTIEEEISTAHEHLGDDYIHDLRSALKLATADEEPTKAPSGQLV</sequence>
<dbReference type="InterPro" id="IPR025241">
    <property type="entry name" value="DUF4190"/>
</dbReference>
<evidence type="ECO:0000259" key="3">
    <source>
        <dbReference type="Pfam" id="PF13828"/>
    </source>
</evidence>
<dbReference type="EMBL" id="JBHYPX010000002">
    <property type="protein sequence ID" value="MFE1350708.1"/>
    <property type="molecule type" value="Genomic_DNA"/>
</dbReference>
<keyword evidence="5" id="KW-1185">Reference proteome</keyword>
<dbReference type="Proteomes" id="UP001599542">
    <property type="component" value="Unassembled WGS sequence"/>
</dbReference>
<feature type="compositionally biased region" description="Basic and acidic residues" evidence="1">
    <location>
        <begin position="1"/>
        <end position="20"/>
    </location>
</feature>
<keyword evidence="2" id="KW-1133">Transmembrane helix</keyword>